<organism evidence="15 16">
    <name type="scientific">Tigriopus californicus</name>
    <name type="common">Marine copepod</name>
    <dbReference type="NCBI Taxonomy" id="6832"/>
    <lineage>
        <taxon>Eukaryota</taxon>
        <taxon>Metazoa</taxon>
        <taxon>Ecdysozoa</taxon>
        <taxon>Arthropoda</taxon>
        <taxon>Crustacea</taxon>
        <taxon>Multicrustacea</taxon>
        <taxon>Hexanauplia</taxon>
        <taxon>Copepoda</taxon>
        <taxon>Harpacticoida</taxon>
        <taxon>Harpacticidae</taxon>
        <taxon>Tigriopus</taxon>
    </lineage>
</organism>
<keyword evidence="5 12" id="KW-0812">Transmembrane</keyword>
<feature type="compositionally biased region" description="Basic and acidic residues" evidence="13">
    <location>
        <begin position="80"/>
        <end position="92"/>
    </location>
</feature>
<evidence type="ECO:0000256" key="13">
    <source>
        <dbReference type="SAM" id="MobiDB-lite"/>
    </source>
</evidence>
<keyword evidence="6 14" id="KW-1133">Transmembrane helix</keyword>
<proteinExistence type="inferred from homology"/>
<keyword evidence="8 12" id="KW-0406">Ion transport</keyword>
<evidence type="ECO:0000256" key="8">
    <source>
        <dbReference type="ARBA" id="ARBA00023065"/>
    </source>
</evidence>
<feature type="compositionally biased region" description="Polar residues" evidence="13">
    <location>
        <begin position="93"/>
        <end position="102"/>
    </location>
</feature>
<keyword evidence="9 14" id="KW-0472">Membrane</keyword>
<comment type="similarity">
    <text evidence="2 12">Belongs to the amiloride-sensitive sodium channel (TC 1.A.6) family.</text>
</comment>
<evidence type="ECO:0000256" key="5">
    <source>
        <dbReference type="ARBA" id="ARBA00022692"/>
    </source>
</evidence>
<feature type="transmembrane region" description="Helical" evidence="14">
    <location>
        <begin position="136"/>
        <end position="156"/>
    </location>
</feature>
<name>A0A553PFV3_TIGCA</name>
<dbReference type="GO" id="GO:0005886">
    <property type="term" value="C:plasma membrane"/>
    <property type="evidence" value="ECO:0007669"/>
    <property type="project" value="TreeGrafter"/>
</dbReference>
<keyword evidence="10 12" id="KW-0739">Sodium transport</keyword>
<dbReference type="Gene3D" id="1.10.287.770">
    <property type="entry name" value="YojJ-like"/>
    <property type="match status" value="1"/>
</dbReference>
<dbReference type="PRINTS" id="PR01078">
    <property type="entry name" value="AMINACHANNEL"/>
</dbReference>
<accession>A0A553PFV3</accession>
<dbReference type="Pfam" id="PF00858">
    <property type="entry name" value="ASC"/>
    <property type="match status" value="1"/>
</dbReference>
<dbReference type="Gene3D" id="2.60.470.10">
    <property type="entry name" value="Acid-sensing ion channels like domains"/>
    <property type="match status" value="1"/>
</dbReference>
<keyword evidence="4 12" id="KW-0894">Sodium channel</keyword>
<reference evidence="15 16" key="1">
    <citation type="journal article" date="2018" name="Nat. Ecol. Evol.">
        <title>Genomic signatures of mitonuclear coevolution across populations of Tigriopus californicus.</title>
        <authorList>
            <person name="Barreto F.S."/>
            <person name="Watson E.T."/>
            <person name="Lima T.G."/>
            <person name="Willett C.S."/>
            <person name="Edmands S."/>
            <person name="Li W."/>
            <person name="Burton R.S."/>
        </authorList>
    </citation>
    <scope>NUCLEOTIDE SEQUENCE [LARGE SCALE GENOMIC DNA]</scope>
    <source>
        <strain evidence="15 16">San Diego</strain>
    </source>
</reference>
<evidence type="ECO:0000256" key="7">
    <source>
        <dbReference type="ARBA" id="ARBA00023053"/>
    </source>
</evidence>
<dbReference type="PANTHER" id="PTHR11690:SF300">
    <property type="entry name" value="PICKPOCKET PROTEIN 19"/>
    <property type="match status" value="1"/>
</dbReference>
<evidence type="ECO:0000256" key="9">
    <source>
        <dbReference type="ARBA" id="ARBA00023136"/>
    </source>
</evidence>
<dbReference type="EMBL" id="VCGU01000004">
    <property type="protein sequence ID" value="TRY76559.1"/>
    <property type="molecule type" value="Genomic_DNA"/>
</dbReference>
<sequence length="720" mass="81606">MEPSHIVPGDTVRMSQFRENNKPCICNGVPKMWHDLPLIDDDMEETVRDTLATVATDQGTQTGFMPRVQVNPTKGGSVKFSDDNSPRVRRSEVSMSRTPGNSAESRWNLSTFDHFCETTSLHGWKFLGQSQPSRKLLRFGWMGVVLGSIGVSIFFLSNSMMDFKSSTVQTTQDTSRGSLQKVFFPSVTLCNINQGRSSLFREVGLSQNETLLRAVLKQAYFGANKPLKPDLLRAVKAIFSSKDVLKKGILGDLMCESTPYRQKAFNERDLIQWESFANETYISEAGWYFKTLAVQEMGENFVLSASYRRIAKDTQRFTSLLPFFGTDYGLCTLIKPQITFNRDLEQIPFALLMKNFTPTIQPGIQLGKENGLSILLDTEVYDYGFSPQRGEGFKLAIHHHMDQPIMALSDVDISPGFVTQLSVTPTLTLTTNEARERFTPTERKCYFDDEFRFKYLPQELYRYGLSNCLFSATYHKIIQTCQCVPFFHTLAYDDYPAICAGTSLLCMNSILMDIGSHTHAEDSQGVSRPCYSSCQDQTNKMAVTTSVFPNQNTFTLGPEFCILYQKLLSTCRTKKNVTLEERYPNICSLVFRNESRLCVKGQASWYMDGQNPADGDEYVLETQQTTLLKDQALMSAMYAYARENLALVNVYIKDPAVTQIKRDQRIPVIWFIANVGGILGLTMGCSLVTVFEILHHMFLIFFRTGRKSLKRVNQSLLKPR</sequence>
<evidence type="ECO:0000256" key="6">
    <source>
        <dbReference type="ARBA" id="ARBA00022989"/>
    </source>
</evidence>
<evidence type="ECO:0000256" key="3">
    <source>
        <dbReference type="ARBA" id="ARBA00022448"/>
    </source>
</evidence>
<evidence type="ECO:0000256" key="4">
    <source>
        <dbReference type="ARBA" id="ARBA00022461"/>
    </source>
</evidence>
<feature type="region of interest" description="Disordered" evidence="13">
    <location>
        <begin position="71"/>
        <end position="102"/>
    </location>
</feature>
<keyword evidence="11 12" id="KW-0407">Ion channel</keyword>
<keyword evidence="7" id="KW-0915">Sodium</keyword>
<comment type="caution">
    <text evidence="15">The sequence shown here is derived from an EMBL/GenBank/DDBJ whole genome shotgun (WGS) entry which is preliminary data.</text>
</comment>
<evidence type="ECO:0000256" key="2">
    <source>
        <dbReference type="ARBA" id="ARBA00007193"/>
    </source>
</evidence>
<evidence type="ECO:0000256" key="11">
    <source>
        <dbReference type="ARBA" id="ARBA00023303"/>
    </source>
</evidence>
<gene>
    <name evidence="15" type="ORF">TCAL_05309</name>
</gene>
<evidence type="ECO:0000256" key="10">
    <source>
        <dbReference type="ARBA" id="ARBA00023201"/>
    </source>
</evidence>
<feature type="transmembrane region" description="Helical" evidence="14">
    <location>
        <begin position="668"/>
        <end position="701"/>
    </location>
</feature>
<evidence type="ECO:0000313" key="16">
    <source>
        <dbReference type="Proteomes" id="UP000318571"/>
    </source>
</evidence>
<dbReference type="Proteomes" id="UP000318571">
    <property type="component" value="Chromosome 5"/>
</dbReference>
<keyword evidence="3 12" id="KW-0813">Transport</keyword>
<evidence type="ECO:0000256" key="14">
    <source>
        <dbReference type="SAM" id="Phobius"/>
    </source>
</evidence>
<protein>
    <submittedName>
        <fullName evidence="15">Uncharacterized protein</fullName>
    </submittedName>
</protein>
<evidence type="ECO:0000256" key="1">
    <source>
        <dbReference type="ARBA" id="ARBA00004141"/>
    </source>
</evidence>
<evidence type="ECO:0000313" key="15">
    <source>
        <dbReference type="EMBL" id="TRY76559.1"/>
    </source>
</evidence>
<evidence type="ECO:0000256" key="12">
    <source>
        <dbReference type="RuleBase" id="RU000679"/>
    </source>
</evidence>
<comment type="subcellular location">
    <subcellularLocation>
        <location evidence="1">Membrane</location>
        <topology evidence="1">Multi-pass membrane protein</topology>
    </subcellularLocation>
</comment>
<dbReference type="PANTHER" id="PTHR11690">
    <property type="entry name" value="AMILORIDE-SENSITIVE SODIUM CHANNEL-RELATED"/>
    <property type="match status" value="1"/>
</dbReference>
<keyword evidence="16" id="KW-1185">Reference proteome</keyword>
<dbReference type="AlphaFoldDB" id="A0A553PFV3"/>
<dbReference type="GO" id="GO:0015280">
    <property type="term" value="F:ligand-gated sodium channel activity"/>
    <property type="evidence" value="ECO:0007669"/>
    <property type="project" value="TreeGrafter"/>
</dbReference>
<dbReference type="InterPro" id="IPR001873">
    <property type="entry name" value="ENaC"/>
</dbReference>